<keyword evidence="4" id="KW-1185">Reference proteome</keyword>
<protein>
    <submittedName>
        <fullName evidence="3">PEP-CTERM sorting domain-containing protein</fullName>
    </submittedName>
</protein>
<dbReference type="RefSeq" id="WP_143855970.1">
    <property type="nucleotide sequence ID" value="NZ_CP041730.1"/>
</dbReference>
<proteinExistence type="predicted"/>
<name>A0A516SA66_9NEIS</name>
<dbReference type="OrthoDB" id="3685630at2"/>
<reference evidence="4" key="1">
    <citation type="submission" date="2019-07" db="EMBL/GenBank/DDBJ databases">
        <title>Chitinimonas sp. nov., isolated from Ny-Alesund, arctica soil.</title>
        <authorList>
            <person name="Xu Q."/>
            <person name="Peng F."/>
        </authorList>
    </citation>
    <scope>NUCLEOTIDE SEQUENCE [LARGE SCALE GENOMIC DNA]</scope>
    <source>
        <strain evidence="4">R3-44</strain>
    </source>
</reference>
<dbReference type="Proteomes" id="UP000317550">
    <property type="component" value="Chromosome"/>
</dbReference>
<dbReference type="Pfam" id="PF07589">
    <property type="entry name" value="PEP-CTERM"/>
    <property type="match status" value="1"/>
</dbReference>
<feature type="domain" description="Ice-binding protein C-terminal" evidence="2">
    <location>
        <begin position="194"/>
        <end position="216"/>
    </location>
</feature>
<evidence type="ECO:0000256" key="1">
    <source>
        <dbReference type="SAM" id="SignalP"/>
    </source>
</evidence>
<feature type="signal peptide" evidence="1">
    <location>
        <begin position="1"/>
        <end position="28"/>
    </location>
</feature>
<sequence length="222" mass="23719">MQKKSIGTKCFGWVASIGLLLTSQFALAGNNIAQTATVYMKSEPGNYVGGSLGGVAKTFTHGVDGVFFGNTNYHGGVSISYDGGPDWFSFDFAAPKYDPITNTVGSQPLKVGVYNYAQRFPFNSPTRPGMDISGSGRGNNTLSGWFKVLDVAYGSNGDILKFAADFKQFGESSNSTGPALYGSLRFNSNIAINPVPEPETYMMFGLGLATLALVRRKRAKAQ</sequence>
<dbReference type="KEGG" id="cari:FNU76_01035"/>
<organism evidence="3 4">
    <name type="scientific">Chitinimonas arctica</name>
    <dbReference type="NCBI Taxonomy" id="2594795"/>
    <lineage>
        <taxon>Bacteria</taxon>
        <taxon>Pseudomonadati</taxon>
        <taxon>Pseudomonadota</taxon>
        <taxon>Betaproteobacteria</taxon>
        <taxon>Neisseriales</taxon>
        <taxon>Chitinibacteraceae</taxon>
        <taxon>Chitinimonas</taxon>
    </lineage>
</organism>
<evidence type="ECO:0000313" key="3">
    <source>
        <dbReference type="EMBL" id="QDQ25045.1"/>
    </source>
</evidence>
<evidence type="ECO:0000313" key="4">
    <source>
        <dbReference type="Proteomes" id="UP000317550"/>
    </source>
</evidence>
<evidence type="ECO:0000259" key="2">
    <source>
        <dbReference type="Pfam" id="PF07589"/>
    </source>
</evidence>
<keyword evidence="1" id="KW-0732">Signal</keyword>
<dbReference type="InterPro" id="IPR013424">
    <property type="entry name" value="Ice-binding_C"/>
</dbReference>
<gene>
    <name evidence="3" type="ORF">FNU76_01035</name>
</gene>
<dbReference type="AlphaFoldDB" id="A0A516SA66"/>
<dbReference type="NCBIfam" id="TIGR02595">
    <property type="entry name" value="PEP_CTERM"/>
    <property type="match status" value="1"/>
</dbReference>
<accession>A0A516SA66</accession>
<dbReference type="EMBL" id="CP041730">
    <property type="protein sequence ID" value="QDQ25045.1"/>
    <property type="molecule type" value="Genomic_DNA"/>
</dbReference>
<feature type="chain" id="PRO_5021996511" evidence="1">
    <location>
        <begin position="29"/>
        <end position="222"/>
    </location>
</feature>